<dbReference type="OrthoDB" id="9816034at2"/>
<protein>
    <submittedName>
        <fullName evidence="2">Response regulator receiver protein</fullName>
    </submittedName>
</protein>
<organism evidence="2 3">
    <name type="scientific">Thioalkalivibrio halophilus</name>
    <dbReference type="NCBI Taxonomy" id="252474"/>
    <lineage>
        <taxon>Bacteria</taxon>
        <taxon>Pseudomonadati</taxon>
        <taxon>Pseudomonadota</taxon>
        <taxon>Gammaproteobacteria</taxon>
        <taxon>Chromatiales</taxon>
        <taxon>Ectothiorhodospiraceae</taxon>
        <taxon>Thioalkalivibrio</taxon>
    </lineage>
</organism>
<dbReference type="Gene3D" id="3.30.70.270">
    <property type="match status" value="1"/>
</dbReference>
<keyword evidence="3" id="KW-1185">Reference proteome</keyword>
<dbReference type="Proteomes" id="UP000189177">
    <property type="component" value="Unassembled WGS sequence"/>
</dbReference>
<evidence type="ECO:0000313" key="2">
    <source>
        <dbReference type="EMBL" id="OOC10561.1"/>
    </source>
</evidence>
<dbReference type="InterPro" id="IPR035919">
    <property type="entry name" value="EAL_sf"/>
</dbReference>
<name>A0A1V2ZZQ4_9GAMM</name>
<dbReference type="InterPro" id="IPR001633">
    <property type="entry name" value="EAL_dom"/>
</dbReference>
<dbReference type="InterPro" id="IPR050706">
    <property type="entry name" value="Cyclic-di-GMP_PDE-like"/>
</dbReference>
<dbReference type="SUPFAM" id="SSF55073">
    <property type="entry name" value="Nucleotide cyclase"/>
    <property type="match status" value="1"/>
</dbReference>
<evidence type="ECO:0000313" key="3">
    <source>
        <dbReference type="Proteomes" id="UP000189177"/>
    </source>
</evidence>
<comment type="caution">
    <text evidence="2">The sequence shown here is derived from an EMBL/GenBank/DDBJ whole genome shotgun (WGS) entry which is preliminary data.</text>
</comment>
<dbReference type="SMART" id="SM00267">
    <property type="entry name" value="GGDEF"/>
    <property type="match status" value="1"/>
</dbReference>
<reference evidence="2 3" key="1">
    <citation type="submission" date="2017-02" db="EMBL/GenBank/DDBJ databases">
        <title>Genomic diversity within the haloalkaliphilic genus Thioalkalivibrio.</title>
        <authorList>
            <person name="Ahn A.-C."/>
            <person name="Meier-Kolthoff J."/>
            <person name="Overmars L."/>
            <person name="Richter M."/>
            <person name="Woyke T."/>
            <person name="Sorokin D.Y."/>
            <person name="Muyzer G."/>
        </authorList>
    </citation>
    <scope>NUCLEOTIDE SEQUENCE [LARGE SCALE GENOMIC DNA]</scope>
    <source>
        <strain evidence="2 3">HL17</strain>
    </source>
</reference>
<dbReference type="PANTHER" id="PTHR33121:SF70">
    <property type="entry name" value="SIGNALING PROTEIN YKOW"/>
    <property type="match status" value="1"/>
</dbReference>
<evidence type="ECO:0000259" key="1">
    <source>
        <dbReference type="PROSITE" id="PS50883"/>
    </source>
</evidence>
<dbReference type="STRING" id="252474.B1A74_05535"/>
<dbReference type="InterPro" id="IPR043128">
    <property type="entry name" value="Rev_trsase/Diguanyl_cyclase"/>
</dbReference>
<feature type="domain" description="EAL" evidence="1">
    <location>
        <begin position="291"/>
        <end position="545"/>
    </location>
</feature>
<dbReference type="EMBL" id="MUZR01000014">
    <property type="protein sequence ID" value="OOC10561.1"/>
    <property type="molecule type" value="Genomic_DNA"/>
</dbReference>
<dbReference type="PANTHER" id="PTHR33121">
    <property type="entry name" value="CYCLIC DI-GMP PHOSPHODIESTERASE PDEF"/>
    <property type="match status" value="1"/>
</dbReference>
<proteinExistence type="predicted"/>
<dbReference type="Gene3D" id="3.20.20.450">
    <property type="entry name" value="EAL domain"/>
    <property type="match status" value="1"/>
</dbReference>
<sequence length="546" mass="60680">MDGRGNRQQVENLLSARYQVVHPDNIELPSDGFDLAIGDGPGLVRWHDALYEAKSAQQPVFLPVMLMLPRADLRSRAGRLRSIVDEFVISPVDRSEFLERVELLLSARHQAQTRHEELVRIVNYDRVTGLPNRLLFHERVRSELERARGEGVSVHVVVIHTPFTSVLETFGHRGLDRAAVACTERFGHLLEEGMELARLDTEDWGVLVVDDTLPMDRVMPLCSHLGQMERRPIRIAGESVHLRARIGIASYPEDGSDAESVINAAMMAAAQAGEGEPAFYSENRREAMLHHLRTEAALHDALAEDQFELWLQPKLSLTDNRIAGAEALIRWRLPSGELVPPGRFIPVAESSGFIRRITPWVLATAFRIAAELRDGREGRFVLAVNITPADLADTDFVNQMRALCAEHGLPPEAIEIELTETMLCETGTDTIGRLQTLREAGFRVAIDDFGTGYSSLGYLQQLPVDTLKIDKQFVDGVPGEAGSDTVIRAIIHLAHDFGLKTVAEGIENEDQLAYLRDAGVALGQGFHIARPMPTGEFAGWLEQWNS</sequence>
<dbReference type="SUPFAM" id="SSF141868">
    <property type="entry name" value="EAL domain-like"/>
    <property type="match status" value="1"/>
</dbReference>
<dbReference type="AlphaFoldDB" id="A0A1V2ZZQ4"/>
<dbReference type="NCBIfam" id="TIGR00254">
    <property type="entry name" value="GGDEF"/>
    <property type="match status" value="1"/>
</dbReference>
<accession>A0A1V2ZZQ4</accession>
<dbReference type="InterPro" id="IPR000160">
    <property type="entry name" value="GGDEF_dom"/>
</dbReference>
<dbReference type="Pfam" id="PF00563">
    <property type="entry name" value="EAL"/>
    <property type="match status" value="1"/>
</dbReference>
<gene>
    <name evidence="2" type="ORF">B1A74_05535</name>
</gene>
<dbReference type="Pfam" id="PF00990">
    <property type="entry name" value="GGDEF"/>
    <property type="match status" value="1"/>
</dbReference>
<dbReference type="InterPro" id="IPR029787">
    <property type="entry name" value="Nucleotide_cyclase"/>
</dbReference>
<dbReference type="CDD" id="cd01948">
    <property type="entry name" value="EAL"/>
    <property type="match status" value="1"/>
</dbReference>
<dbReference type="SMART" id="SM00052">
    <property type="entry name" value="EAL"/>
    <property type="match status" value="1"/>
</dbReference>
<dbReference type="GO" id="GO:0071111">
    <property type="term" value="F:cyclic-guanylate-specific phosphodiesterase activity"/>
    <property type="evidence" value="ECO:0007669"/>
    <property type="project" value="InterPro"/>
</dbReference>
<dbReference type="PROSITE" id="PS50883">
    <property type="entry name" value="EAL"/>
    <property type="match status" value="1"/>
</dbReference>